<keyword evidence="1" id="KW-0328">Glycosyltransferase</keyword>
<dbReference type="AlphaFoldDB" id="Q1MQV4"/>
<dbReference type="SUPFAM" id="SSF53756">
    <property type="entry name" value="UDP-Glycosyltransferase/glycogen phosphorylase"/>
    <property type="match status" value="1"/>
</dbReference>
<gene>
    <name evidence="3" type="ordered locus">LI0569</name>
</gene>
<accession>Q1MQV4</accession>
<dbReference type="GO" id="GO:0008713">
    <property type="term" value="F:ADP-heptose-lipopolysaccharide heptosyltransferase activity"/>
    <property type="evidence" value="ECO:0007669"/>
    <property type="project" value="TreeGrafter"/>
</dbReference>
<dbReference type="Proteomes" id="UP000002430">
    <property type="component" value="Chromosome"/>
</dbReference>
<dbReference type="HOGENOM" id="CLU_591503_0_0_7"/>
<evidence type="ECO:0000256" key="2">
    <source>
        <dbReference type="ARBA" id="ARBA00022679"/>
    </source>
</evidence>
<dbReference type="PANTHER" id="PTHR30160">
    <property type="entry name" value="TETRAACYLDISACCHARIDE 4'-KINASE-RELATED"/>
    <property type="match status" value="1"/>
</dbReference>
<reference evidence="3 4" key="1">
    <citation type="submission" date="2005-11" db="EMBL/GenBank/DDBJ databases">
        <title>The complete genome sequence of Lawsonia intracellularis: the causative agent of proliferative enteropathy.</title>
        <authorList>
            <person name="Kaur K."/>
            <person name="Zhang Q."/>
            <person name="Beckler D."/>
            <person name="Munir S."/>
            <person name="Li L."/>
            <person name="Kinsley K."/>
            <person name="Herron L."/>
            <person name="Peterson A."/>
            <person name="May B."/>
            <person name="Singh S."/>
            <person name="Gebhart C."/>
            <person name="Kapur V."/>
        </authorList>
    </citation>
    <scope>NUCLEOTIDE SEQUENCE [LARGE SCALE GENOMIC DNA]</scope>
    <source>
        <strain evidence="3 4">PHE/MN1-00</strain>
    </source>
</reference>
<name>Q1MQV4_LAWIP</name>
<sequence length="469" mass="53035">MTQSPTLIIQLQRMGDLILSFHLCKRLLMLEPNHPLWVLAEPHFFKELITVAPQVVFFDHSMIPNLKLRNYRRVINLSHRDIAAQLTGVLTTEEKIGIFNQEDFLYIAGDWRLYRSSIVNNNRHNLFHWSDLEALGLIPEQSFKEVIWPPLRNIGSSGHIGLFVGASEAGKRPNAQFWGLLARYLIRHNLYPIFLGGPNDRSLAQECIDIAQLNSSNNFAGKFNLSELVLFSQKLDLFVTPDTGPMHLAAWTGTPVLNLSMGNVNPWETAPASPGHIVVRPAMSCVGCWNCEGRDFSCRSLFTPGKIGRLIVHLIENSSLEKSIFSGLHIYKTSRDERGLFTLVPLLPNIEHQRHLLGLFWKEWFIAMLGGMSDKLIPVSKLFFENAPHMCNPMQKTLLSLSKNVAKVLKKGSDIVPSKYWFSVMPALRPATGYIDLLLQNNKFSNKAWKKTGTLLSSLIETFSFASQC</sequence>
<dbReference type="Gene3D" id="3.40.50.2000">
    <property type="entry name" value="Glycogen Phosphorylase B"/>
    <property type="match status" value="1"/>
</dbReference>
<dbReference type="STRING" id="363253.LI0569"/>
<proteinExistence type="predicted"/>
<dbReference type="GO" id="GO:0005829">
    <property type="term" value="C:cytosol"/>
    <property type="evidence" value="ECO:0007669"/>
    <property type="project" value="TreeGrafter"/>
</dbReference>
<keyword evidence="2" id="KW-0808">Transferase</keyword>
<dbReference type="CAZy" id="GT9">
    <property type="family name" value="Glycosyltransferase Family 9"/>
</dbReference>
<keyword evidence="4" id="KW-1185">Reference proteome</keyword>
<dbReference type="InterPro" id="IPR002201">
    <property type="entry name" value="Glyco_trans_9"/>
</dbReference>
<dbReference type="OrthoDB" id="9797795at2"/>
<dbReference type="CDD" id="cd03789">
    <property type="entry name" value="GT9_LPS_heptosyltransferase"/>
    <property type="match status" value="1"/>
</dbReference>
<dbReference type="PANTHER" id="PTHR30160:SF7">
    <property type="entry name" value="ADP-HEPTOSE--LPS HEPTOSYLTRANSFERASE 2"/>
    <property type="match status" value="1"/>
</dbReference>
<protein>
    <submittedName>
        <fullName evidence="3">ADP-heptose:LPS heptosyltransferase</fullName>
    </submittedName>
</protein>
<evidence type="ECO:0000313" key="3">
    <source>
        <dbReference type="EMBL" id="CAJ54623.1"/>
    </source>
</evidence>
<evidence type="ECO:0000313" key="4">
    <source>
        <dbReference type="Proteomes" id="UP000002430"/>
    </source>
</evidence>
<dbReference type="InterPro" id="IPR051199">
    <property type="entry name" value="LPS_LOS_Heptosyltrfase"/>
</dbReference>
<dbReference type="GO" id="GO:0009244">
    <property type="term" value="P:lipopolysaccharide core region biosynthetic process"/>
    <property type="evidence" value="ECO:0007669"/>
    <property type="project" value="TreeGrafter"/>
</dbReference>
<organism evidence="3 4">
    <name type="scientific">Lawsonia intracellularis (strain PHE/MN1-00)</name>
    <dbReference type="NCBI Taxonomy" id="363253"/>
    <lineage>
        <taxon>Bacteria</taxon>
        <taxon>Pseudomonadati</taxon>
        <taxon>Thermodesulfobacteriota</taxon>
        <taxon>Desulfovibrionia</taxon>
        <taxon>Desulfovibrionales</taxon>
        <taxon>Desulfovibrionaceae</taxon>
        <taxon>Lawsonia</taxon>
    </lineage>
</organism>
<evidence type="ECO:0000256" key="1">
    <source>
        <dbReference type="ARBA" id="ARBA00022676"/>
    </source>
</evidence>
<dbReference type="KEGG" id="lip:LI0569"/>
<dbReference type="RefSeq" id="WP_011526652.1">
    <property type="nucleotide sequence ID" value="NC_008011.1"/>
</dbReference>
<dbReference type="EMBL" id="AM180252">
    <property type="protein sequence ID" value="CAJ54623.1"/>
    <property type="molecule type" value="Genomic_DNA"/>
</dbReference>
<dbReference type="eggNOG" id="COG0859">
    <property type="taxonomic scope" value="Bacteria"/>
</dbReference>
<dbReference type="Pfam" id="PF01075">
    <property type="entry name" value="Glyco_transf_9"/>
    <property type="match status" value="1"/>
</dbReference>